<keyword evidence="2" id="KW-0812">Transmembrane</keyword>
<accession>A0A923LES8</accession>
<feature type="compositionally biased region" description="Basic and acidic residues" evidence="1">
    <location>
        <begin position="120"/>
        <end position="134"/>
    </location>
</feature>
<evidence type="ECO:0000256" key="2">
    <source>
        <dbReference type="SAM" id="Phobius"/>
    </source>
</evidence>
<dbReference type="RefSeq" id="WP_186873897.1">
    <property type="nucleotide sequence ID" value="NZ_JACOOR010000009.1"/>
</dbReference>
<feature type="transmembrane region" description="Helical" evidence="2">
    <location>
        <begin position="6"/>
        <end position="26"/>
    </location>
</feature>
<keyword evidence="2" id="KW-0472">Membrane</keyword>
<feature type="transmembrane region" description="Helical" evidence="2">
    <location>
        <begin position="38"/>
        <end position="57"/>
    </location>
</feature>
<feature type="compositionally biased region" description="Basic and acidic residues" evidence="1">
    <location>
        <begin position="79"/>
        <end position="94"/>
    </location>
</feature>
<keyword evidence="2" id="KW-1133">Transmembrane helix</keyword>
<feature type="region of interest" description="Disordered" evidence="1">
    <location>
        <begin position="79"/>
        <end position="134"/>
    </location>
</feature>
<feature type="compositionally biased region" description="Acidic residues" evidence="1">
    <location>
        <begin position="95"/>
        <end position="116"/>
    </location>
</feature>
<organism evidence="3 4">
    <name type="scientific">Anaerosacchariphilus hominis</name>
    <dbReference type="NCBI Taxonomy" id="2763017"/>
    <lineage>
        <taxon>Bacteria</taxon>
        <taxon>Bacillati</taxon>
        <taxon>Bacillota</taxon>
        <taxon>Clostridia</taxon>
        <taxon>Lachnospirales</taxon>
        <taxon>Lachnospiraceae</taxon>
        <taxon>Anaerosacchariphilus</taxon>
    </lineage>
</organism>
<dbReference type="Proteomes" id="UP000649345">
    <property type="component" value="Unassembled WGS sequence"/>
</dbReference>
<sequence length="134" mass="15759">MKEFLYGWIRDVAFYTLLMNVVLHVLPEESQRKYLRFFMGIVLMIVVLSPVLSAMGLNRVLDDTYVEMTSDQELRDFKRRQEEAEKALEQKMEELETESESESESEIEMEEEEELGIPEIKVEMGEPEEAEKAE</sequence>
<evidence type="ECO:0000313" key="3">
    <source>
        <dbReference type="EMBL" id="MBC5660958.1"/>
    </source>
</evidence>
<dbReference type="EMBL" id="JACOOR010000009">
    <property type="protein sequence ID" value="MBC5660958.1"/>
    <property type="molecule type" value="Genomic_DNA"/>
</dbReference>
<evidence type="ECO:0000256" key="1">
    <source>
        <dbReference type="SAM" id="MobiDB-lite"/>
    </source>
</evidence>
<evidence type="ECO:0000313" key="4">
    <source>
        <dbReference type="Proteomes" id="UP000649345"/>
    </source>
</evidence>
<dbReference type="InterPro" id="IPR014245">
    <property type="entry name" value="Spore_III_AF"/>
</dbReference>
<comment type="caution">
    <text evidence="3">The sequence shown here is derived from an EMBL/GenBank/DDBJ whole genome shotgun (WGS) entry which is preliminary data.</text>
</comment>
<proteinExistence type="predicted"/>
<protein>
    <submittedName>
        <fullName evidence="3">Stage III sporulation protein AF</fullName>
    </submittedName>
</protein>
<gene>
    <name evidence="3" type="ORF">H8S44_14440</name>
</gene>
<dbReference type="Pfam" id="PF09581">
    <property type="entry name" value="Spore_III_AF"/>
    <property type="match status" value="1"/>
</dbReference>
<reference evidence="3" key="1">
    <citation type="submission" date="2020-08" db="EMBL/GenBank/DDBJ databases">
        <title>Genome public.</title>
        <authorList>
            <person name="Liu C."/>
            <person name="Sun Q."/>
        </authorList>
    </citation>
    <scope>NUCLEOTIDE SEQUENCE</scope>
    <source>
        <strain evidence="3">NSJ-68</strain>
    </source>
</reference>
<name>A0A923LES8_9FIRM</name>
<dbReference type="AlphaFoldDB" id="A0A923LES8"/>
<keyword evidence="4" id="KW-1185">Reference proteome</keyword>